<organism evidence="2 3">
    <name type="scientific">Chryseobacterium wanjuense</name>
    <dbReference type="NCBI Taxonomy" id="356305"/>
    <lineage>
        <taxon>Bacteria</taxon>
        <taxon>Pseudomonadati</taxon>
        <taxon>Bacteroidota</taxon>
        <taxon>Flavobacteriia</taxon>
        <taxon>Flavobacteriales</taxon>
        <taxon>Weeksellaceae</taxon>
        <taxon>Chryseobacterium group</taxon>
        <taxon>Chryseobacterium</taxon>
    </lineage>
</organism>
<accession>A0A1I0S278</accession>
<feature type="signal peptide" evidence="1">
    <location>
        <begin position="1"/>
        <end position="37"/>
    </location>
</feature>
<gene>
    <name evidence="2" type="ORF">SAMN05421841_3830</name>
</gene>
<dbReference type="Proteomes" id="UP000199469">
    <property type="component" value="Unassembled WGS sequence"/>
</dbReference>
<evidence type="ECO:0000313" key="3">
    <source>
        <dbReference type="Proteomes" id="UP000199469"/>
    </source>
</evidence>
<evidence type="ECO:0008006" key="4">
    <source>
        <dbReference type="Google" id="ProtNLM"/>
    </source>
</evidence>
<dbReference type="EMBL" id="FOIU01000004">
    <property type="protein sequence ID" value="SEW48564.1"/>
    <property type="molecule type" value="Genomic_DNA"/>
</dbReference>
<name>A0A1I0S278_9FLAO</name>
<keyword evidence="3" id="KW-1185">Reference proteome</keyword>
<evidence type="ECO:0000256" key="1">
    <source>
        <dbReference type="SAM" id="SignalP"/>
    </source>
</evidence>
<dbReference type="STRING" id="356305.SAMN05421841_3830"/>
<sequence>MMNFTNFTLPNHNIMKRIKFTLALSIVAVAISANLSAQDTNTDNHTVTISVPEVALVDIEPAANKNITLGFTAPTEAGLPVTPTGTNNTLWLNYSSIKSVADATRNVSVKVNAIIPGIDIRVTAAAATGAGGGTLGTPSAQLTLSAADQTIISGIGSAYTGDGANNGHNLTYALAPGSGPGTVASYADLEATATAVATVTYTISDN</sequence>
<feature type="chain" id="PRO_5011458120" description="CS1 type fimbrial major subunit" evidence="1">
    <location>
        <begin position="38"/>
        <end position="206"/>
    </location>
</feature>
<proteinExistence type="predicted"/>
<protein>
    <recommendedName>
        <fullName evidence="4">CS1 type fimbrial major subunit</fullName>
    </recommendedName>
</protein>
<keyword evidence="1" id="KW-0732">Signal</keyword>
<dbReference type="AlphaFoldDB" id="A0A1I0S278"/>
<evidence type="ECO:0000313" key="2">
    <source>
        <dbReference type="EMBL" id="SEW48564.1"/>
    </source>
</evidence>
<reference evidence="3" key="1">
    <citation type="submission" date="2016-10" db="EMBL/GenBank/DDBJ databases">
        <authorList>
            <person name="Varghese N."/>
            <person name="Submissions S."/>
        </authorList>
    </citation>
    <scope>NUCLEOTIDE SEQUENCE [LARGE SCALE GENOMIC DNA]</scope>
    <source>
        <strain evidence="3">DSM 17724</strain>
    </source>
</reference>